<sequence length="106" mass="11371">MSGLDVDTDAVDKGGAALEDVAEKLKIMREEYVDKISSYRGCWGTGEFGEAFATKYYQGLDPTVGGLDALCDATEASGRSLGGTGKKFKKVQQDVIDQMPTPKRNA</sequence>
<dbReference type="AlphaFoldDB" id="A0A5B8JJZ3"/>
<dbReference type="Gene3D" id="1.10.287.1060">
    <property type="entry name" value="ESAT-6-like"/>
    <property type="match status" value="1"/>
</dbReference>
<accession>A0A5B8JJZ3</accession>
<gene>
    <name evidence="1" type="ORF">FQU76_31095</name>
</gene>
<evidence type="ECO:0008006" key="3">
    <source>
        <dbReference type="Google" id="ProtNLM"/>
    </source>
</evidence>
<dbReference type="OrthoDB" id="4247883at2"/>
<reference evidence="1 2" key="1">
    <citation type="submission" date="2019-07" db="EMBL/GenBank/DDBJ databases">
        <authorList>
            <person name="Zhu P."/>
        </authorList>
    </citation>
    <scope>NUCLEOTIDE SEQUENCE [LARGE SCALE GENOMIC DNA]</scope>
    <source>
        <strain evidence="1 2">SSL-25</strain>
    </source>
</reference>
<dbReference type="RefSeq" id="WP_146483618.1">
    <property type="nucleotide sequence ID" value="NZ_CP042266.1"/>
</dbReference>
<organism evidence="1 2">
    <name type="scientific">Streptomyces qinzhouensis</name>
    <dbReference type="NCBI Taxonomy" id="2599401"/>
    <lineage>
        <taxon>Bacteria</taxon>
        <taxon>Bacillati</taxon>
        <taxon>Actinomycetota</taxon>
        <taxon>Actinomycetes</taxon>
        <taxon>Kitasatosporales</taxon>
        <taxon>Streptomycetaceae</taxon>
        <taxon>Streptomyces</taxon>
    </lineage>
</organism>
<name>A0A5B8JJZ3_9ACTN</name>
<protein>
    <recommendedName>
        <fullName evidence="3">WXG100 family type VII secretion target</fullName>
    </recommendedName>
</protein>
<evidence type="ECO:0000313" key="2">
    <source>
        <dbReference type="Proteomes" id="UP000320580"/>
    </source>
</evidence>
<evidence type="ECO:0000313" key="1">
    <source>
        <dbReference type="EMBL" id="QDY80221.1"/>
    </source>
</evidence>
<dbReference type="EMBL" id="CP042266">
    <property type="protein sequence ID" value="QDY80221.1"/>
    <property type="molecule type" value="Genomic_DNA"/>
</dbReference>
<proteinExistence type="predicted"/>
<dbReference type="Proteomes" id="UP000320580">
    <property type="component" value="Chromosome"/>
</dbReference>
<dbReference type="KEGG" id="sqz:FQU76_31095"/>
<keyword evidence="2" id="KW-1185">Reference proteome</keyword>